<dbReference type="InterPro" id="IPR006626">
    <property type="entry name" value="PbH1"/>
</dbReference>
<accession>A0A926XU92</accession>
<evidence type="ECO:0000259" key="1">
    <source>
        <dbReference type="PROSITE" id="PS50853"/>
    </source>
</evidence>
<dbReference type="Proteomes" id="UP000598820">
    <property type="component" value="Unassembled WGS sequence"/>
</dbReference>
<name>A0A926XU92_9BACT</name>
<dbReference type="Pfam" id="PF07705">
    <property type="entry name" value="CARDB"/>
    <property type="match status" value="8"/>
</dbReference>
<dbReference type="EMBL" id="JACWZY010000004">
    <property type="protein sequence ID" value="MBD2700493.1"/>
    <property type="molecule type" value="Genomic_DNA"/>
</dbReference>
<dbReference type="PROSITE" id="PS50853">
    <property type="entry name" value="FN3"/>
    <property type="match status" value="1"/>
</dbReference>
<dbReference type="InterPro" id="IPR011635">
    <property type="entry name" value="CARDB"/>
</dbReference>
<evidence type="ECO:0000313" key="2">
    <source>
        <dbReference type="EMBL" id="MBD2700493.1"/>
    </source>
</evidence>
<proteinExistence type="predicted"/>
<sequence length="3095" mass="326651">MPAIRALSLTIWVCLLVYTSCYAQVNVSGSVSGIWTKANSPYILNGSVSVPNGQTLTIQAGVEVQSTTYSDRLAVYGTLLAQGTVSDSIRFQGFSSTAVSGSSHGGEVYFDASSVNSVLDYVRFDQLGDAQYYGNAVQTRSSSLTISRSTIQNSENVGIYIASTGINPVITATRFINNPKAISSSPSSVGGISNLTNAAIRLRSEATSSSCIIPKPGPASFYELEGGTVTISASTTTTIQPGVEVRFLSFSDRITVSGTLLAQGTGADSIRFQGFSNTAVSGSSHGGEVYFDASSVNSVLDYVRFDQLGDAQYYGNALQTRTSSLTIVHSTIQNSENVGIYITLTGISPVITTTRFINNAKAISASPSSVGGISSLTATAINLRSEPTSVSCIIPKPGPSSYYQLEGGVVTVSASTTTTIQAGAELRFPTYLDRLDISGTLLAQGTAADSVYFRGYSSTMASGSSHGGEIYFTGSSINSVLDYVVVDQMGDKDSYPHAIRAYTSSLTIAHSMIRNSENMGVYIVPVGISPVITASRFTNNFISISAPPSGVGGISSLTNVAINLRQEGTGVSCVIPKPGPGSFYQMQPGTITISASTTTTIQPGVEFRSANYTDQIMVYGTLMAQGTVSDSIRFQGISNTAVSGSSHSGQIYFSGGSANSVLDYVAMDQWGDRDSYGTAIGIGNSVTAMITNSSIRHCESTAITAYGSSMSVINSLIHTNGGTGISIMTAGTNPTISEVRFSGNSQDILTYLSSIGGVSSLTNVAIGLRSENVINTSVVPKPGPGSYYQFQPGATITITANTTAIIQPGVELRSTSYTDHLTVSGTLLAQGTAADSIRFRGFSNTTVSGSTHGGEIYVDGSSTNSILDYVSIDQMGDTQAYSNAIQVRTSSLTITHTTIRNSENNGINIATAGVNPTITQTRFANNPIDISAPPSGVGGISSLTNVAIGLRAENTNVSCVIPKPGPGSFYQMQPGTLIITAGTSTTIQPGVEFRSANYGDRIMVNGTLLAQGTSADSIRFRGFANPAVNGSSHGGQLYFASGSANSQLSYVAMDQWGDRDTYGAAIGIGNSVTAMITNSSIRNSEVTGVSTYASSVSLINSRIHTTGGTGLDLLSAGLNPMISGIRFSGNSQDILTYLSSVGGISSLTNVSIGLRAETVNNSMVVPKPGPGSYYQFQPGTNISIAANTTAIIQSGVELRSAFYADRLLVYGTLIARGTVADTIRFRGFSTTAVSGSSHGGQIYFASGSANSVLDYVSVDQMGDTQTYGAAIETFTSSLTVTRSTIRNSESIGVHITGSGITPTVTATRFFGGTTAIRTYPSSCGGVLNNTNARIALRDENLSINTTLPFPGQNSYYVLEGQLYVQPTYTLTIEAGSLVDFGNSDLYVAGALRAIGTETAPIQFLRLQTPTTSTPGGRVYLHSTSNGSELNYVTFDQMGSTAYALPALHIATPTFSVANISIANSQNIGLQLTNVGGAVIASSNFYSNKTGIYVNGGNPTFNRCNIYANADYGINNVGSAVADTVDARNSYWGTPSGPYHSTLNPTGTGDNVSNKVKFLPFKQQPQNGQISDIGISAILAPLTDCNHTATDSVRVRISNYGNVSQSNFTVSYRLNNSPVVSETVTSAALLPGRSLDYTFTNRIDLSATGTYTLTVLTNLPLDSLHTNDTLRSTFQHLPGIAAPGNLLPIDNSNNVDVALTLSWGAVAGAVGYELYVWKSTDPVPTQPLVANLTQIAYTLSSGQLQYGTSYKWKVAAKRTSCRASSAVLNFTVRQLPDLIVDAINVPTTATSETDMVINWRIKNQGTGNTQSQGWNDLVYLSDQPTLFSGTDNFYVISQPNFSALNAGQSYQTNNVTFRIPQGVQGQYYVIVQTNSSGSLPEVTGTNNTTSSTPISIALAPPPDLQVTDLVVNPLNAFSEDSITVTYTVRNAGTGPTTSANWNDQIILGQDQANPANGQVLYTFNRTQVLLVNGTYTVTRKVKLPERISGTYFIHVITDRFSQVYEYTRDDNNTRTGLAMSIIQRPTPNLTVSSLAVSSTLLANNQSVTLQWTTNNDGAITAQPMWGETVYLSTSATFGAGTTYPINSFQRTDPLASLASSTIQHAVTLPATTAEGNYYLFVRTDSGNSIYENPDEADNVSPASPMIQVQNPDLRPLALSVPATATSEQTITLQWTVKNDGLASIYNASWSDQLYLSTNNTFEPGTDIQLTNVSSNQLLAAGGEYSRQATATLPVGISGNYYVLLVTDNTNGVFEKNETNNLQAAPLAITLAPWADLQVTSIVAPAVDTVGTSLSVRYVAANSGAGAIVNKSWQDYIYLSPTPTINPATLLLLGTTSQNRSLSSGQSYTQTAAFLLPTSLTPGNYYVVVNSDVTNSIFENNAEGNNNRIAASATNITSLPVIDLSTTAGAVLSQTVTAGQSINIQWTVRNNSAYATLVPSWLDAVYLSNNPVLDASDVLLATQPVSGPLAAGATYNRTLTIPIPASAQGTLYILVTADRDNQNNDDQRGNNTLPLTNSSGNSQAIVITVPPPADLVPQSLLGPTQATVSQPINITYTVKNNGTGITPAANWTDHFYLATDTQLTNGIFVGSIAHSGAVAPGSTYTVQDRLFMPPNVSGNYVLVLKSDGNNEVFERNGEDNNTAFANIFINPQQPSDLTVSQVTVPAGEQYAGSPVTIGWTLSNQGANAANGFLREAVYLSKDAQFDASDVLFGTLENSLFLPAQATLTRSLTGLLANVTMGDYYVIVRTDILNNILEQNDDNNLAVSGPKLTVSVRELVLNIPTATELIRDKPLYYKITIPSSLTAETLSVTLKGDSTNNAINRLFLRKDSIPTANRYDFAATIAFKANQEVVVPSLLAGTYYLLALGTDTAKVAQPVTLLARTVPFGISNVDANKGGNTGLVTVKILGAKFEPGMTVSLVGSATHVATSVYYVDPSKLFATFNLAGAPTDTYTVKLQKAGGATTQLPNGFSVVTGTPGGAEGAAQLFVCTIQNIGFDENVQLDLIHPASVRRNQKVKLTVAYANVGNVDIPAQTRMLLSLEGAPISFTPDFTAKLQELMLEFKETDGPPGILRAGTSGYIDFYTHAIAPIALLISQ</sequence>
<dbReference type="SMART" id="SM00710">
    <property type="entry name" value="PbH1"/>
    <property type="match status" value="17"/>
</dbReference>
<evidence type="ECO:0000313" key="3">
    <source>
        <dbReference type="Proteomes" id="UP000598820"/>
    </source>
</evidence>
<dbReference type="SUPFAM" id="SSF51126">
    <property type="entry name" value="Pectin lyase-like"/>
    <property type="match status" value="4"/>
</dbReference>
<dbReference type="InterPro" id="IPR003961">
    <property type="entry name" value="FN3_dom"/>
</dbReference>
<dbReference type="InterPro" id="IPR013783">
    <property type="entry name" value="Ig-like_fold"/>
</dbReference>
<reference evidence="2" key="1">
    <citation type="submission" date="2020-09" db="EMBL/GenBank/DDBJ databases">
        <authorList>
            <person name="Kim M.K."/>
        </authorList>
    </citation>
    <scope>NUCLEOTIDE SEQUENCE</scope>
    <source>
        <strain evidence="2">BT702</strain>
    </source>
</reference>
<dbReference type="InterPro" id="IPR011050">
    <property type="entry name" value="Pectin_lyase_fold/virulence"/>
</dbReference>
<dbReference type="Gene3D" id="2.60.40.10">
    <property type="entry name" value="Immunoglobulins"/>
    <property type="match status" value="10"/>
</dbReference>
<feature type="domain" description="Fibronectin type-III" evidence="1">
    <location>
        <begin position="1681"/>
        <end position="1776"/>
    </location>
</feature>
<protein>
    <recommendedName>
        <fullName evidence="1">Fibronectin type-III domain-containing protein</fullName>
    </recommendedName>
</protein>
<dbReference type="InterPro" id="IPR012334">
    <property type="entry name" value="Pectin_lyas_fold"/>
</dbReference>
<comment type="caution">
    <text evidence="2">The sequence shown here is derived from an EMBL/GenBank/DDBJ whole genome shotgun (WGS) entry which is preliminary data.</text>
</comment>
<dbReference type="Gene3D" id="2.160.20.10">
    <property type="entry name" value="Single-stranded right-handed beta-helix, Pectin lyase-like"/>
    <property type="match status" value="1"/>
</dbReference>
<keyword evidence="3" id="KW-1185">Reference proteome</keyword>
<gene>
    <name evidence="2" type="ORF">IC229_07595</name>
</gene>
<dbReference type="RefSeq" id="WP_190886345.1">
    <property type="nucleotide sequence ID" value="NZ_JACWZY010000004.1"/>
</dbReference>
<dbReference type="Gene3D" id="2.60.120.380">
    <property type="match status" value="1"/>
</dbReference>
<organism evidence="2 3">
    <name type="scientific">Spirosoma profusum</name>
    <dbReference type="NCBI Taxonomy" id="2771354"/>
    <lineage>
        <taxon>Bacteria</taxon>
        <taxon>Pseudomonadati</taxon>
        <taxon>Bacteroidota</taxon>
        <taxon>Cytophagia</taxon>
        <taxon>Cytophagales</taxon>
        <taxon>Cytophagaceae</taxon>
        <taxon>Spirosoma</taxon>
    </lineage>
</organism>